<dbReference type="Pfam" id="PF16925">
    <property type="entry name" value="TetR_C_13"/>
    <property type="match status" value="1"/>
</dbReference>
<evidence type="ECO:0000259" key="5">
    <source>
        <dbReference type="PROSITE" id="PS50977"/>
    </source>
</evidence>
<accession>A0A4U3MP79</accession>
<evidence type="ECO:0000256" key="2">
    <source>
        <dbReference type="ARBA" id="ARBA00023125"/>
    </source>
</evidence>
<dbReference type="PANTHER" id="PTHR47506:SF1">
    <property type="entry name" value="HTH-TYPE TRANSCRIPTIONAL REGULATOR YJDC"/>
    <property type="match status" value="1"/>
</dbReference>
<feature type="domain" description="HTH tetR-type" evidence="5">
    <location>
        <begin position="8"/>
        <end position="68"/>
    </location>
</feature>
<protein>
    <submittedName>
        <fullName evidence="6">TetR/AcrR family transcriptional regulator</fullName>
    </submittedName>
</protein>
<keyword evidence="7" id="KW-1185">Reference proteome</keyword>
<dbReference type="PROSITE" id="PS50977">
    <property type="entry name" value="HTH_TETR_2"/>
    <property type="match status" value="1"/>
</dbReference>
<dbReference type="InterPro" id="IPR001647">
    <property type="entry name" value="HTH_TetR"/>
</dbReference>
<feature type="DNA-binding region" description="H-T-H motif" evidence="4">
    <location>
        <begin position="31"/>
        <end position="50"/>
    </location>
</feature>
<dbReference type="GO" id="GO:0003677">
    <property type="term" value="F:DNA binding"/>
    <property type="evidence" value="ECO:0007669"/>
    <property type="project" value="UniProtKB-UniRule"/>
</dbReference>
<dbReference type="PANTHER" id="PTHR47506">
    <property type="entry name" value="TRANSCRIPTIONAL REGULATORY PROTEIN"/>
    <property type="match status" value="1"/>
</dbReference>
<keyword evidence="2 4" id="KW-0238">DNA-binding</keyword>
<evidence type="ECO:0000256" key="3">
    <source>
        <dbReference type="ARBA" id="ARBA00023163"/>
    </source>
</evidence>
<dbReference type="Proteomes" id="UP000308705">
    <property type="component" value="Unassembled WGS sequence"/>
</dbReference>
<keyword evidence="1" id="KW-0805">Transcription regulation</keyword>
<evidence type="ECO:0000256" key="1">
    <source>
        <dbReference type="ARBA" id="ARBA00023015"/>
    </source>
</evidence>
<dbReference type="Gene3D" id="1.10.357.10">
    <property type="entry name" value="Tetracycline Repressor, domain 2"/>
    <property type="match status" value="1"/>
</dbReference>
<dbReference type="InterPro" id="IPR009057">
    <property type="entry name" value="Homeodomain-like_sf"/>
</dbReference>
<dbReference type="AlphaFoldDB" id="A0A4U3MP79"/>
<comment type="caution">
    <text evidence="6">The sequence shown here is derived from an EMBL/GenBank/DDBJ whole genome shotgun (WGS) entry which is preliminary data.</text>
</comment>
<dbReference type="Pfam" id="PF00440">
    <property type="entry name" value="TetR_N"/>
    <property type="match status" value="1"/>
</dbReference>
<name>A0A4U3MP79_9ACTN</name>
<dbReference type="EMBL" id="SZQA01000004">
    <property type="protein sequence ID" value="TKK90067.1"/>
    <property type="molecule type" value="Genomic_DNA"/>
</dbReference>
<dbReference type="PRINTS" id="PR00455">
    <property type="entry name" value="HTHTETR"/>
</dbReference>
<dbReference type="InterPro" id="IPR011075">
    <property type="entry name" value="TetR_C"/>
</dbReference>
<proteinExistence type="predicted"/>
<keyword evidence="3" id="KW-0804">Transcription</keyword>
<sequence length="190" mass="20721">MAETIPSDDVRDRVLASARLLFNGRGVNVTGVDLLSETAGVSKRSLYQRFRTKDDLIEAYLAEEMRCVLADLLPADDAGLSPVERIMAVFTTARRQSEVGDYPGCPVLNTAAEIRDPAHPVRVAAVTYKKRMQAHFEAEARLAGAADPGQLGEQLMMLFDGAMTYASVRKEPMPESLLTAVRTLLAAQLP</sequence>
<dbReference type="RefSeq" id="WP_137246113.1">
    <property type="nucleotide sequence ID" value="NZ_SZQA01000004.1"/>
</dbReference>
<dbReference type="SUPFAM" id="SSF46689">
    <property type="entry name" value="Homeodomain-like"/>
    <property type="match status" value="1"/>
</dbReference>
<dbReference type="OrthoDB" id="4214267at2"/>
<evidence type="ECO:0000313" key="7">
    <source>
        <dbReference type="Proteomes" id="UP000308705"/>
    </source>
</evidence>
<evidence type="ECO:0000313" key="6">
    <source>
        <dbReference type="EMBL" id="TKK90067.1"/>
    </source>
</evidence>
<gene>
    <name evidence="6" type="ORF">FDA94_06480</name>
</gene>
<organism evidence="6 7">
    <name type="scientific">Herbidospora galbida</name>
    <dbReference type="NCBI Taxonomy" id="2575442"/>
    <lineage>
        <taxon>Bacteria</taxon>
        <taxon>Bacillati</taxon>
        <taxon>Actinomycetota</taxon>
        <taxon>Actinomycetes</taxon>
        <taxon>Streptosporangiales</taxon>
        <taxon>Streptosporangiaceae</taxon>
        <taxon>Herbidospora</taxon>
    </lineage>
</organism>
<evidence type="ECO:0000256" key="4">
    <source>
        <dbReference type="PROSITE-ProRule" id="PRU00335"/>
    </source>
</evidence>
<reference evidence="6 7" key="1">
    <citation type="submission" date="2019-04" db="EMBL/GenBank/DDBJ databases">
        <title>Herbidospora sp. NEAU-GS14.nov., a novel actinomycete isolated from soil.</title>
        <authorList>
            <person name="Han L."/>
        </authorList>
    </citation>
    <scope>NUCLEOTIDE SEQUENCE [LARGE SCALE GENOMIC DNA]</scope>
    <source>
        <strain evidence="6 7">NEAU-GS14</strain>
    </source>
</reference>
<dbReference type="InterPro" id="IPR036271">
    <property type="entry name" value="Tet_transcr_reg_TetR-rel_C_sf"/>
</dbReference>
<dbReference type="SUPFAM" id="SSF48498">
    <property type="entry name" value="Tetracyclin repressor-like, C-terminal domain"/>
    <property type="match status" value="1"/>
</dbReference>